<evidence type="ECO:0000256" key="8">
    <source>
        <dbReference type="SAM" id="Phobius"/>
    </source>
</evidence>
<evidence type="ECO:0000259" key="9">
    <source>
        <dbReference type="PROSITE" id="PS50893"/>
    </source>
</evidence>
<feature type="domain" description="ABC transporter" evidence="9">
    <location>
        <begin position="285"/>
        <end position="503"/>
    </location>
</feature>
<dbReference type="GO" id="GO:0005886">
    <property type="term" value="C:plasma membrane"/>
    <property type="evidence" value="ECO:0007669"/>
    <property type="project" value="TreeGrafter"/>
</dbReference>
<organism evidence="10">
    <name type="scientific">Timema californicum</name>
    <name type="common">California timema</name>
    <name type="synonym">Walking stick</name>
    <dbReference type="NCBI Taxonomy" id="61474"/>
    <lineage>
        <taxon>Eukaryota</taxon>
        <taxon>Metazoa</taxon>
        <taxon>Ecdysozoa</taxon>
        <taxon>Arthropoda</taxon>
        <taxon>Hexapoda</taxon>
        <taxon>Insecta</taxon>
        <taxon>Pterygota</taxon>
        <taxon>Neoptera</taxon>
        <taxon>Polyneoptera</taxon>
        <taxon>Phasmatodea</taxon>
        <taxon>Timematodea</taxon>
        <taxon>Timematoidea</taxon>
        <taxon>Timematidae</taxon>
        <taxon>Timema</taxon>
    </lineage>
</organism>
<comment type="subcellular location">
    <subcellularLocation>
        <location evidence="1">Membrane</location>
        <topology evidence="1">Multi-pass membrane protein</topology>
    </subcellularLocation>
</comment>
<feature type="transmembrane region" description="Helical" evidence="8">
    <location>
        <begin position="645"/>
        <end position="667"/>
    </location>
</feature>
<protein>
    <submittedName>
        <fullName evidence="10">(California timema) hypothetical protein</fullName>
    </submittedName>
</protein>
<evidence type="ECO:0000256" key="5">
    <source>
        <dbReference type="ARBA" id="ARBA00022989"/>
    </source>
</evidence>
<feature type="transmembrane region" description="Helical" evidence="8">
    <location>
        <begin position="725"/>
        <end position="746"/>
    </location>
</feature>
<keyword evidence="6 8" id="KW-0472">Membrane</keyword>
<evidence type="ECO:0000256" key="3">
    <source>
        <dbReference type="ARBA" id="ARBA00022448"/>
    </source>
</evidence>
<dbReference type="Gene3D" id="3.40.50.300">
    <property type="entry name" value="P-loop containing nucleotide triphosphate hydrolases"/>
    <property type="match status" value="1"/>
</dbReference>
<dbReference type="GO" id="GO:0005524">
    <property type="term" value="F:ATP binding"/>
    <property type="evidence" value="ECO:0007669"/>
    <property type="project" value="InterPro"/>
</dbReference>
<dbReference type="EMBL" id="OE181601">
    <property type="protein sequence ID" value="CAD7573425.1"/>
    <property type="molecule type" value="Genomic_DNA"/>
</dbReference>
<dbReference type="PROSITE" id="PS00211">
    <property type="entry name" value="ABC_TRANSPORTER_1"/>
    <property type="match status" value="1"/>
</dbReference>
<feature type="transmembrane region" description="Helical" evidence="8">
    <location>
        <begin position="752"/>
        <end position="773"/>
    </location>
</feature>
<gene>
    <name evidence="10" type="ORF">TCMB3V08_LOCUS6063</name>
</gene>
<dbReference type="InterPro" id="IPR043926">
    <property type="entry name" value="ABCG_dom"/>
</dbReference>
<dbReference type="InterPro" id="IPR027417">
    <property type="entry name" value="P-loop_NTPase"/>
</dbReference>
<dbReference type="GO" id="GO:0016887">
    <property type="term" value="F:ATP hydrolysis activity"/>
    <property type="evidence" value="ECO:0007669"/>
    <property type="project" value="InterPro"/>
</dbReference>
<evidence type="ECO:0000256" key="1">
    <source>
        <dbReference type="ARBA" id="ARBA00004141"/>
    </source>
</evidence>
<dbReference type="PROSITE" id="PS50893">
    <property type="entry name" value="ABC_TRANSPORTER_2"/>
    <property type="match status" value="1"/>
</dbReference>
<comment type="similarity">
    <text evidence="2">Belongs to the ABC transporter superfamily. ABCG family. Eye pigment precursor importer (TC 3.A.1.204) subfamily.</text>
</comment>
<keyword evidence="5 8" id="KW-1133">Transmembrane helix</keyword>
<dbReference type="InterPro" id="IPR017871">
    <property type="entry name" value="ABC_transporter-like_CS"/>
</dbReference>
<dbReference type="AlphaFoldDB" id="A0A7R9J6D1"/>
<keyword evidence="3" id="KW-0813">Transport</keyword>
<reference evidence="10" key="1">
    <citation type="submission" date="2020-11" db="EMBL/GenBank/DDBJ databases">
        <authorList>
            <person name="Tran Van P."/>
        </authorList>
    </citation>
    <scope>NUCLEOTIDE SEQUENCE</scope>
</reference>
<evidence type="ECO:0000256" key="4">
    <source>
        <dbReference type="ARBA" id="ARBA00022692"/>
    </source>
</evidence>
<dbReference type="PANTHER" id="PTHR48041:SF61">
    <property type="entry name" value="SD03967P"/>
    <property type="match status" value="1"/>
</dbReference>
<dbReference type="Pfam" id="PF01061">
    <property type="entry name" value="ABC2_membrane"/>
    <property type="match status" value="1"/>
</dbReference>
<feature type="transmembrane region" description="Helical" evidence="8">
    <location>
        <begin position="687"/>
        <end position="713"/>
    </location>
</feature>
<dbReference type="GO" id="GO:0140359">
    <property type="term" value="F:ABC-type transporter activity"/>
    <property type="evidence" value="ECO:0007669"/>
    <property type="project" value="InterPro"/>
</dbReference>
<accession>A0A7R9J6D1</accession>
<name>A0A7R9J6D1_TIMCA</name>
<evidence type="ECO:0000256" key="7">
    <source>
        <dbReference type="SAM" id="MobiDB-lite"/>
    </source>
</evidence>
<dbReference type="InterPro" id="IPR013525">
    <property type="entry name" value="ABC2_TM"/>
</dbReference>
<keyword evidence="4 8" id="KW-0812">Transmembrane</keyword>
<dbReference type="SUPFAM" id="SSF52540">
    <property type="entry name" value="P-loop containing nucleoside triphosphate hydrolases"/>
    <property type="match status" value="1"/>
</dbReference>
<evidence type="ECO:0000256" key="6">
    <source>
        <dbReference type="ARBA" id="ARBA00023136"/>
    </source>
</evidence>
<dbReference type="Pfam" id="PF19055">
    <property type="entry name" value="ABC2_membrane_7"/>
    <property type="match status" value="1"/>
</dbReference>
<sequence length="1002" mass="111860">MGSLGFDPGIGMVELEEVNPHLRGGRGENHLGKPHQVHPSEIRTTISPSSAVELNTSRALANYATEADNITEVSSTGRRTDLSLFSITFLSIDRLIVSDPSCLANALVVWSSTAEDGEIEVRISEGAEGGISNRLITHHEVWRRSKYIDSSHLSLYLLFSHARYKSCLSSYACRRRRITHKTAGGGGEFQTREQQGRTQTFGMGGGSSGLRWLMHKSLNQEMPKNWEGLIRGSEPAFAWSESGKPYRKNHAQFTRPRFEPRSPRPRRSSFNTTSALANYATEAGTRFDKPPPVHPTEILNLDLPVLSSRAQHDKRLANALVVASSTAEDWEIEVRISGEWEIIFEEPPTKHPTEIRTSTSFLVIGSLVYCESSTLDHASTEAIEELLEMLGLTECQKTRCAQLSGGQKKRLSIALELISNPPVLFLDEPTTGLDSSSCSQCVALLKRLAQDGRTVICTIHQPSAKIFEMFDHLYTLSAGRCVYQGSIVALMPFLEGFGLQCPPYHNPADFLLEAATGEFGTEVSTLAQAAESLKRTEERSTKLRSQYKYYATDFEASLAKEKQKDPTQNNGAVVDEGEDVAISINKPASVWDQFLIIYLRNLVIMRRDYSNVTVRILAHLLIGLLFGYLYKGVGNNGNTVLANYVYIYGSTLFLVYTGKMSVMLMFPLEFQMLTREHFNRWYSLPPYLLSVILIEAPIQVISSLMYLVISYILTDQIMDPQRMGLFIMLGVTVSLTAQGAGFLVGVTTPVKIAVFLGPMLACLLSMFGFNIFFRDTPYLLRWLFHISYFRAAFQGSVFAMYGLNRTNLECDILYCHMKLPSKILQTLDMEDVDIWGNMEMLVGMWCLIHLTTIVAIWFRLNRRGYPKALVCSQIDRAQNSGPTTSTGTNNIIPLVTTYHPGLHKLNNLLKTGFPILQSSTTTQLVFKEPPKVTYKQPANLRNLLVKPKLLDPTIQPEPKQISVHPTKIRTLIAPSSAVELNTTSALANYATEAGFITYKNIS</sequence>
<dbReference type="InterPro" id="IPR003439">
    <property type="entry name" value="ABC_transporter-like_ATP-bd"/>
</dbReference>
<dbReference type="Pfam" id="PF00005">
    <property type="entry name" value="ABC_tran"/>
    <property type="match status" value="1"/>
</dbReference>
<feature type="transmembrane region" description="Helical" evidence="8">
    <location>
        <begin position="840"/>
        <end position="858"/>
    </location>
</feature>
<feature type="region of interest" description="Disordered" evidence="7">
    <location>
        <begin position="249"/>
        <end position="272"/>
    </location>
</feature>
<proteinExistence type="inferred from homology"/>
<evidence type="ECO:0000256" key="2">
    <source>
        <dbReference type="ARBA" id="ARBA00005814"/>
    </source>
</evidence>
<dbReference type="PANTHER" id="PTHR48041">
    <property type="entry name" value="ABC TRANSPORTER G FAMILY MEMBER 28"/>
    <property type="match status" value="1"/>
</dbReference>
<dbReference type="InterPro" id="IPR050352">
    <property type="entry name" value="ABCG_transporters"/>
</dbReference>
<feature type="transmembrane region" description="Helical" evidence="8">
    <location>
        <begin position="616"/>
        <end position="633"/>
    </location>
</feature>
<evidence type="ECO:0000313" key="10">
    <source>
        <dbReference type="EMBL" id="CAD7573425.1"/>
    </source>
</evidence>
<feature type="transmembrane region" description="Helical" evidence="8">
    <location>
        <begin position="782"/>
        <end position="803"/>
    </location>
</feature>